<dbReference type="PANTHER" id="PTHR33318:SF7">
    <property type="entry name" value="PROTEIN JASON"/>
    <property type="match status" value="1"/>
</dbReference>
<dbReference type="GO" id="GO:0007142">
    <property type="term" value="P:male meiosis II"/>
    <property type="evidence" value="ECO:0007669"/>
    <property type="project" value="InterPro"/>
</dbReference>
<dbReference type="Proteomes" id="UP000289340">
    <property type="component" value="Chromosome 8"/>
</dbReference>
<feature type="region of interest" description="Disordered" evidence="1">
    <location>
        <begin position="57"/>
        <end position="76"/>
    </location>
</feature>
<comment type="caution">
    <text evidence="2">The sequence shown here is derived from an EMBL/GenBank/DDBJ whole genome shotgun (WGS) entry which is preliminary data.</text>
</comment>
<sequence>MQGGGKLVLTSWLKPAAVILEERNKRMQTSYNQVRKTPADRPIIGMVAAHWIEDEDSQAPPPKWWDGNGIPNSTNKYKKDQKVNWHATSFEERLEKALSEETVISQRMSTNLRTVKFLHDLIKQPNIMR</sequence>
<gene>
    <name evidence="2" type="ORF">D0Y65_022130</name>
</gene>
<protein>
    <submittedName>
        <fullName evidence="2">Protein JASON</fullName>
    </submittedName>
</protein>
<reference evidence="2 3" key="1">
    <citation type="submission" date="2018-09" db="EMBL/GenBank/DDBJ databases">
        <title>A high-quality reference genome of wild soybean provides a powerful tool to mine soybean genomes.</title>
        <authorList>
            <person name="Xie M."/>
            <person name="Chung C.Y.L."/>
            <person name="Li M.-W."/>
            <person name="Wong F.-L."/>
            <person name="Chan T.-F."/>
            <person name="Lam H.-M."/>
        </authorList>
    </citation>
    <scope>NUCLEOTIDE SEQUENCE [LARGE SCALE GENOMIC DNA]</scope>
    <source>
        <strain evidence="3">cv. W05</strain>
        <tissue evidence="2">Hypocotyl of etiolated seedlings</tissue>
    </source>
</reference>
<organism evidence="2 3">
    <name type="scientific">Glycine soja</name>
    <name type="common">Wild soybean</name>
    <dbReference type="NCBI Taxonomy" id="3848"/>
    <lineage>
        <taxon>Eukaryota</taxon>
        <taxon>Viridiplantae</taxon>
        <taxon>Streptophyta</taxon>
        <taxon>Embryophyta</taxon>
        <taxon>Tracheophyta</taxon>
        <taxon>Spermatophyta</taxon>
        <taxon>Magnoliopsida</taxon>
        <taxon>eudicotyledons</taxon>
        <taxon>Gunneridae</taxon>
        <taxon>Pentapetalae</taxon>
        <taxon>rosids</taxon>
        <taxon>fabids</taxon>
        <taxon>Fabales</taxon>
        <taxon>Fabaceae</taxon>
        <taxon>Papilionoideae</taxon>
        <taxon>50 kb inversion clade</taxon>
        <taxon>NPAAA clade</taxon>
        <taxon>indigoferoid/millettioid clade</taxon>
        <taxon>Phaseoleae</taxon>
        <taxon>Glycine</taxon>
        <taxon>Glycine subgen. Soja</taxon>
    </lineage>
</organism>
<dbReference type="PANTHER" id="PTHR33318">
    <property type="entry name" value="ASPARTYL/GLUTAMYL-TRNA(ASN/GLN) AMIDOTRANSFERASE SUBUNIT"/>
    <property type="match status" value="1"/>
</dbReference>
<dbReference type="InterPro" id="IPR039300">
    <property type="entry name" value="JASON"/>
</dbReference>
<proteinExistence type="predicted"/>
<evidence type="ECO:0000256" key="1">
    <source>
        <dbReference type="SAM" id="MobiDB-lite"/>
    </source>
</evidence>
<keyword evidence="3" id="KW-1185">Reference proteome</keyword>
<name>A0A445JMH0_GLYSO</name>
<accession>A0A445JMH0</accession>
<evidence type="ECO:0000313" key="2">
    <source>
        <dbReference type="EMBL" id="RZB99578.1"/>
    </source>
</evidence>
<evidence type="ECO:0000313" key="3">
    <source>
        <dbReference type="Proteomes" id="UP000289340"/>
    </source>
</evidence>
<dbReference type="AlphaFoldDB" id="A0A445JMH0"/>
<dbReference type="EMBL" id="QZWG01000008">
    <property type="protein sequence ID" value="RZB99578.1"/>
    <property type="molecule type" value="Genomic_DNA"/>
</dbReference>